<dbReference type="FunFam" id="3.40.50.720:FF:000026">
    <property type="entry name" value="Glyoxylate/hydroxypyruvate reductase B"/>
    <property type="match status" value="1"/>
</dbReference>
<evidence type="ECO:0000256" key="3">
    <source>
        <dbReference type="RuleBase" id="RU003719"/>
    </source>
</evidence>
<dbReference type="Pfam" id="PF00389">
    <property type="entry name" value="2-Hacid_dh"/>
    <property type="match status" value="1"/>
</dbReference>
<dbReference type="EMBL" id="UFQT01001296">
    <property type="protein sequence ID" value="SSX29880.1"/>
    <property type="molecule type" value="Genomic_DNA"/>
</dbReference>
<dbReference type="EMBL" id="UFQS01001296">
    <property type="protein sequence ID" value="SSX10158.1"/>
    <property type="molecule type" value="Genomic_DNA"/>
</dbReference>
<dbReference type="OMA" id="CHSAGYD"/>
<gene>
    <name evidence="7" type="primary">CSON001835</name>
</gene>
<dbReference type="PANTHER" id="PTHR10996:SF119">
    <property type="entry name" value="FI03731P-RELATED"/>
    <property type="match status" value="1"/>
</dbReference>
<accession>A0A336MIW7</accession>
<dbReference type="InterPro" id="IPR029753">
    <property type="entry name" value="D-isomer_DH_CS"/>
</dbReference>
<evidence type="ECO:0000256" key="2">
    <source>
        <dbReference type="ARBA" id="ARBA00073306"/>
    </source>
</evidence>
<dbReference type="Gene3D" id="3.40.50.720">
    <property type="entry name" value="NAD(P)-binding Rossmann-like Domain"/>
    <property type="match status" value="2"/>
</dbReference>
<dbReference type="SUPFAM" id="SSF52283">
    <property type="entry name" value="Formate/glycerate dehydrogenase catalytic domain-like"/>
    <property type="match status" value="1"/>
</dbReference>
<dbReference type="GO" id="GO:0005829">
    <property type="term" value="C:cytosol"/>
    <property type="evidence" value="ECO:0007669"/>
    <property type="project" value="TreeGrafter"/>
</dbReference>
<name>A0A336MIW7_CULSO</name>
<dbReference type="PANTHER" id="PTHR10996">
    <property type="entry name" value="2-HYDROXYACID DEHYDROGENASE-RELATED"/>
    <property type="match status" value="1"/>
</dbReference>
<sequence>MATKISTSAKSYNYQNENWVPKVLITNKEIPPSGIDLLKQKCEVIFCDSVPPTRAEILNKSAGVDAILWASHAKLDAEALDAAGPQLKALSTMSAGIDYVDLAEVRRRNIPIGYTPGVLNNAVANMAIGLMIAASRRFHEGRLKIEQSKWDGGPQWMLGQDITDAVVGIVGFGQIGQTIAKRLQGFDIAGILYTARKEKPEANKKFNAKFASFDELIEKSDFVIICLPLTDETRGLFRTSVFKKMKSTSVLINVARGQIVNTTDLVNTLKDGDIFAAGLDVMDPEPLRHDHPLMNLPNAVIVPHLGSATIQTRSDMSLVAAHNILAGLAGENMFSPVP</sequence>
<comment type="similarity">
    <text evidence="3">Belongs to the D-isomer specific 2-hydroxyacid dehydrogenase family.</text>
</comment>
<evidence type="ECO:0000259" key="4">
    <source>
        <dbReference type="Pfam" id="PF00389"/>
    </source>
</evidence>
<dbReference type="SUPFAM" id="SSF51735">
    <property type="entry name" value="NAD(P)-binding Rossmann-fold domains"/>
    <property type="match status" value="1"/>
</dbReference>
<dbReference type="InterPro" id="IPR050223">
    <property type="entry name" value="D-isomer_2-hydroxyacid_DH"/>
</dbReference>
<dbReference type="GO" id="GO:0051287">
    <property type="term" value="F:NAD binding"/>
    <property type="evidence" value="ECO:0007669"/>
    <property type="project" value="InterPro"/>
</dbReference>
<proteinExistence type="inferred from homology"/>
<dbReference type="AlphaFoldDB" id="A0A336MIW7"/>
<dbReference type="GO" id="GO:0008465">
    <property type="term" value="F:hydroxypyruvate reductase (NADH) activity"/>
    <property type="evidence" value="ECO:0007669"/>
    <property type="project" value="TreeGrafter"/>
</dbReference>
<dbReference type="InterPro" id="IPR036291">
    <property type="entry name" value="NAD(P)-bd_dom_sf"/>
</dbReference>
<organism evidence="7">
    <name type="scientific">Culicoides sonorensis</name>
    <name type="common">Biting midge</name>
    <dbReference type="NCBI Taxonomy" id="179676"/>
    <lineage>
        <taxon>Eukaryota</taxon>
        <taxon>Metazoa</taxon>
        <taxon>Ecdysozoa</taxon>
        <taxon>Arthropoda</taxon>
        <taxon>Hexapoda</taxon>
        <taxon>Insecta</taxon>
        <taxon>Pterygota</taxon>
        <taxon>Neoptera</taxon>
        <taxon>Endopterygota</taxon>
        <taxon>Diptera</taxon>
        <taxon>Nematocera</taxon>
        <taxon>Chironomoidea</taxon>
        <taxon>Ceratopogonidae</taxon>
        <taxon>Ceratopogoninae</taxon>
        <taxon>Culicoides</taxon>
        <taxon>Monoculicoides</taxon>
    </lineage>
</organism>
<evidence type="ECO:0000259" key="5">
    <source>
        <dbReference type="Pfam" id="PF02826"/>
    </source>
</evidence>
<dbReference type="CDD" id="cd05301">
    <property type="entry name" value="GDH"/>
    <property type="match status" value="1"/>
</dbReference>
<reference evidence="6" key="1">
    <citation type="submission" date="2018-04" db="EMBL/GenBank/DDBJ databases">
        <authorList>
            <person name="Go L.Y."/>
            <person name="Mitchell J.A."/>
        </authorList>
    </citation>
    <scope>NUCLEOTIDE SEQUENCE</scope>
    <source>
        <tissue evidence="6">Whole organism</tissue>
    </source>
</reference>
<dbReference type="GO" id="GO:0030267">
    <property type="term" value="F:glyoxylate reductase (NADPH) activity"/>
    <property type="evidence" value="ECO:0007669"/>
    <property type="project" value="TreeGrafter"/>
</dbReference>
<evidence type="ECO:0000313" key="6">
    <source>
        <dbReference type="EMBL" id="SSX10158.1"/>
    </source>
</evidence>
<dbReference type="Pfam" id="PF02826">
    <property type="entry name" value="2-Hacid_dh_C"/>
    <property type="match status" value="1"/>
</dbReference>
<dbReference type="VEuPathDB" id="VectorBase:CSON001835"/>
<evidence type="ECO:0000256" key="1">
    <source>
        <dbReference type="ARBA" id="ARBA00023002"/>
    </source>
</evidence>
<keyword evidence="1 3" id="KW-0560">Oxidoreductase</keyword>
<reference evidence="7" key="2">
    <citation type="submission" date="2018-07" db="EMBL/GenBank/DDBJ databases">
        <authorList>
            <person name="Quirk P.G."/>
            <person name="Krulwich T.A."/>
        </authorList>
    </citation>
    <scope>NUCLEOTIDE SEQUENCE</scope>
</reference>
<dbReference type="InterPro" id="IPR006139">
    <property type="entry name" value="D-isomer_2_OHA_DH_cat_dom"/>
</dbReference>
<protein>
    <recommendedName>
        <fullName evidence="2">Glyoxylate reductase/hydroxypyruvate reductase</fullName>
    </recommendedName>
</protein>
<feature type="domain" description="D-isomer specific 2-hydroxyacid dehydrogenase catalytic" evidence="4">
    <location>
        <begin position="23"/>
        <end position="337"/>
    </location>
</feature>
<dbReference type="PROSITE" id="PS00671">
    <property type="entry name" value="D_2_HYDROXYACID_DH_3"/>
    <property type="match status" value="1"/>
</dbReference>
<evidence type="ECO:0000313" key="7">
    <source>
        <dbReference type="EMBL" id="SSX29880.1"/>
    </source>
</evidence>
<feature type="domain" description="D-isomer specific 2-hydroxyacid dehydrogenase NAD-binding" evidence="5">
    <location>
        <begin position="128"/>
        <end position="306"/>
    </location>
</feature>
<dbReference type="InterPro" id="IPR006140">
    <property type="entry name" value="D-isomer_DH_NAD-bd"/>
</dbReference>